<dbReference type="GO" id="GO:0006310">
    <property type="term" value="P:DNA recombination"/>
    <property type="evidence" value="ECO:0007669"/>
    <property type="project" value="UniProtKB-UniRule"/>
</dbReference>
<dbReference type="InterPro" id="IPR003717">
    <property type="entry name" value="RecO"/>
</dbReference>
<organism evidence="9 10">
    <name type="scientific">candidate division Kazan bacterium RBG_13_50_9</name>
    <dbReference type="NCBI Taxonomy" id="1798535"/>
    <lineage>
        <taxon>Bacteria</taxon>
        <taxon>Bacteria division Kazan-3B-28</taxon>
    </lineage>
</organism>
<dbReference type="GO" id="GO:0043590">
    <property type="term" value="C:bacterial nucleoid"/>
    <property type="evidence" value="ECO:0007669"/>
    <property type="project" value="TreeGrafter"/>
</dbReference>
<dbReference type="PANTHER" id="PTHR33991:SF1">
    <property type="entry name" value="DNA REPAIR PROTEIN RECO"/>
    <property type="match status" value="1"/>
</dbReference>
<dbReference type="Proteomes" id="UP000176651">
    <property type="component" value="Unassembled WGS sequence"/>
</dbReference>
<protein>
    <recommendedName>
        <fullName evidence="2 7">DNA repair protein RecO</fullName>
    </recommendedName>
    <alternativeName>
        <fullName evidence="6 7">Recombination protein O</fullName>
    </alternativeName>
</protein>
<evidence type="ECO:0000256" key="4">
    <source>
        <dbReference type="ARBA" id="ARBA00023172"/>
    </source>
</evidence>
<accession>A0A1F4NSD0</accession>
<comment type="similarity">
    <text evidence="1 7">Belongs to the RecO family.</text>
</comment>
<dbReference type="AlphaFoldDB" id="A0A1F4NSD0"/>
<gene>
    <name evidence="7" type="primary">recO</name>
    <name evidence="9" type="ORF">A2V68_01145</name>
</gene>
<feature type="domain" description="DNA replication/recombination mediator RecO N-terminal" evidence="8">
    <location>
        <begin position="1"/>
        <end position="77"/>
    </location>
</feature>
<dbReference type="SUPFAM" id="SSF50249">
    <property type="entry name" value="Nucleic acid-binding proteins"/>
    <property type="match status" value="1"/>
</dbReference>
<dbReference type="InterPro" id="IPR012340">
    <property type="entry name" value="NA-bd_OB-fold"/>
</dbReference>
<evidence type="ECO:0000256" key="1">
    <source>
        <dbReference type="ARBA" id="ARBA00007452"/>
    </source>
</evidence>
<dbReference type="SUPFAM" id="SSF57863">
    <property type="entry name" value="ArfGap/RecO-like zinc finger"/>
    <property type="match status" value="1"/>
</dbReference>
<reference evidence="9 10" key="1">
    <citation type="journal article" date="2016" name="Nat. Commun.">
        <title>Thousands of microbial genomes shed light on interconnected biogeochemical processes in an aquifer system.</title>
        <authorList>
            <person name="Anantharaman K."/>
            <person name="Brown C.T."/>
            <person name="Hug L.A."/>
            <person name="Sharon I."/>
            <person name="Castelle C.J."/>
            <person name="Probst A.J."/>
            <person name="Thomas B.C."/>
            <person name="Singh A."/>
            <person name="Wilkins M.J."/>
            <person name="Karaoz U."/>
            <person name="Brodie E.L."/>
            <person name="Williams K.H."/>
            <person name="Hubbard S.S."/>
            <person name="Banfield J.F."/>
        </authorList>
    </citation>
    <scope>NUCLEOTIDE SEQUENCE [LARGE SCALE GENOMIC DNA]</scope>
</reference>
<evidence type="ECO:0000256" key="7">
    <source>
        <dbReference type="HAMAP-Rule" id="MF_00201"/>
    </source>
</evidence>
<evidence type="ECO:0000259" key="8">
    <source>
        <dbReference type="Pfam" id="PF11967"/>
    </source>
</evidence>
<evidence type="ECO:0000313" key="9">
    <source>
        <dbReference type="EMBL" id="OGB74341.1"/>
    </source>
</evidence>
<keyword evidence="3 7" id="KW-0227">DNA damage</keyword>
<dbReference type="PANTHER" id="PTHR33991">
    <property type="entry name" value="DNA REPAIR PROTEIN RECO"/>
    <property type="match status" value="1"/>
</dbReference>
<comment type="function">
    <text evidence="7">Involved in DNA repair and RecF pathway recombination.</text>
</comment>
<dbReference type="Pfam" id="PF02565">
    <property type="entry name" value="RecO_C"/>
    <property type="match status" value="1"/>
</dbReference>
<evidence type="ECO:0000256" key="5">
    <source>
        <dbReference type="ARBA" id="ARBA00023204"/>
    </source>
</evidence>
<dbReference type="InterPro" id="IPR022572">
    <property type="entry name" value="DNA_rep/recomb_RecO_N"/>
</dbReference>
<dbReference type="Gene3D" id="1.20.1440.120">
    <property type="entry name" value="Recombination protein O, C-terminal domain"/>
    <property type="match status" value="1"/>
</dbReference>
<evidence type="ECO:0000256" key="2">
    <source>
        <dbReference type="ARBA" id="ARBA00021310"/>
    </source>
</evidence>
<dbReference type="Gene3D" id="2.40.50.140">
    <property type="entry name" value="Nucleic acid-binding proteins"/>
    <property type="match status" value="1"/>
</dbReference>
<comment type="caution">
    <text evidence="9">The sequence shown here is derived from an EMBL/GenBank/DDBJ whole genome shotgun (WGS) entry which is preliminary data.</text>
</comment>
<dbReference type="HAMAP" id="MF_00201">
    <property type="entry name" value="RecO"/>
    <property type="match status" value="1"/>
</dbReference>
<dbReference type="STRING" id="1798535.A2V68_01145"/>
<sequence length="241" mass="26605">MAIIKTKGIIIKRVNLSEADKILTILTADRGKIRVVARGVRKPKAKLGGFLEMFRYNEYLLAEGRNLDLVAGAYTIDNLVSIGQSLRSVATAYYIAETVDKLIEETQEASKTFEIVYRSLKAISQSGDLDAIKGWFEINLLASLGFRPELNRCVECRAPLEEGWFSFELGGILDAQHRNSDLAALPVSAVELLELRAIGGNIPKQVSPKIAQIGAGFMEQIVDRNLKSKEFLAEVTSGFLE</sequence>
<dbReference type="GO" id="GO:0006302">
    <property type="term" value="P:double-strand break repair"/>
    <property type="evidence" value="ECO:0007669"/>
    <property type="project" value="TreeGrafter"/>
</dbReference>
<dbReference type="InterPro" id="IPR037278">
    <property type="entry name" value="ARFGAP/RecO"/>
</dbReference>
<evidence type="ECO:0000313" key="10">
    <source>
        <dbReference type="Proteomes" id="UP000176651"/>
    </source>
</evidence>
<name>A0A1F4NSD0_UNCK3</name>
<keyword evidence="4 7" id="KW-0233">DNA recombination</keyword>
<keyword evidence="5 7" id="KW-0234">DNA repair</keyword>
<proteinExistence type="inferred from homology"/>
<dbReference type="Pfam" id="PF11967">
    <property type="entry name" value="RecO_N"/>
    <property type="match status" value="1"/>
</dbReference>
<dbReference type="NCBIfam" id="TIGR00613">
    <property type="entry name" value="reco"/>
    <property type="match status" value="1"/>
</dbReference>
<dbReference type="EMBL" id="META01000003">
    <property type="protein sequence ID" value="OGB74341.1"/>
    <property type="molecule type" value="Genomic_DNA"/>
</dbReference>
<dbReference type="InterPro" id="IPR042242">
    <property type="entry name" value="RecO_C"/>
</dbReference>
<evidence type="ECO:0000256" key="6">
    <source>
        <dbReference type="ARBA" id="ARBA00033409"/>
    </source>
</evidence>
<evidence type="ECO:0000256" key="3">
    <source>
        <dbReference type="ARBA" id="ARBA00022763"/>
    </source>
</evidence>